<dbReference type="InterPro" id="IPR029052">
    <property type="entry name" value="Metallo-depent_PP-like"/>
</dbReference>
<feature type="domain" description="Calcineurin-like phosphoesterase" evidence="1">
    <location>
        <begin position="1"/>
        <end position="218"/>
    </location>
</feature>
<dbReference type="HOGENOM" id="CLU_060372_3_0_5"/>
<dbReference type="EMBL" id="CP000319">
    <property type="protein sequence ID" value="ABE62183.1"/>
    <property type="molecule type" value="Genomic_DNA"/>
</dbReference>
<dbReference type="SUPFAM" id="SSF56300">
    <property type="entry name" value="Metallo-dependent phosphatases"/>
    <property type="match status" value="1"/>
</dbReference>
<evidence type="ECO:0000313" key="3">
    <source>
        <dbReference type="Proteomes" id="UP000001953"/>
    </source>
</evidence>
<evidence type="ECO:0000313" key="2">
    <source>
        <dbReference type="EMBL" id="ABE62183.1"/>
    </source>
</evidence>
<dbReference type="GO" id="GO:0016787">
    <property type="term" value="F:hydrolase activity"/>
    <property type="evidence" value="ECO:0007669"/>
    <property type="project" value="InterPro"/>
</dbReference>
<dbReference type="Gene3D" id="3.60.21.10">
    <property type="match status" value="1"/>
</dbReference>
<dbReference type="RefSeq" id="WP_011509875.1">
    <property type="nucleotide sequence ID" value="NC_007964.1"/>
</dbReference>
<dbReference type="KEGG" id="nha:Nham_1359"/>
<sequence>MRLWILSDLHLELTRGWDLPAGEARPDFDVLVAAGDIIPRMERGVGWLRERVPDRDVIYVAGNHEGYGCDIDRTVEKARAAAEGSRVHVLQNDAVTIQGVTFIGATLWTDFDLFGDPDYAMAVAGETMNDYRKIRTRDYQLRLRPAHTLKRHMETRDFIARELRKPGRHVVVTHHGPVTEAAHRGFENDIVSAAYSSDLRPLIEEGAPELWIYGHTHESRDFMVGRTRVVSNAKGYGPWLPRETTWDNAAFNPNLIIEI</sequence>
<protein>
    <submittedName>
        <fullName evidence="2">Metallophosphoesterase</fullName>
    </submittedName>
</protein>
<proteinExistence type="predicted"/>
<dbReference type="PANTHER" id="PTHR37844:SF2">
    <property type="entry name" value="SER_THR PROTEIN PHOSPHATASE SUPERFAMILY (AFU_ORTHOLOGUE AFUA_1G14840)"/>
    <property type="match status" value="1"/>
</dbReference>
<dbReference type="InterPro" id="IPR004843">
    <property type="entry name" value="Calcineurin-like_PHP"/>
</dbReference>
<dbReference type="Pfam" id="PF00149">
    <property type="entry name" value="Metallophos"/>
    <property type="match status" value="1"/>
</dbReference>
<evidence type="ECO:0000259" key="1">
    <source>
        <dbReference type="Pfam" id="PF00149"/>
    </source>
</evidence>
<organism evidence="2 3">
    <name type="scientific">Nitrobacter hamburgensis (strain DSM 10229 / NCIMB 13809 / X14)</name>
    <dbReference type="NCBI Taxonomy" id="323097"/>
    <lineage>
        <taxon>Bacteria</taxon>
        <taxon>Pseudomonadati</taxon>
        <taxon>Pseudomonadota</taxon>
        <taxon>Alphaproteobacteria</taxon>
        <taxon>Hyphomicrobiales</taxon>
        <taxon>Nitrobacteraceae</taxon>
        <taxon>Nitrobacter</taxon>
    </lineage>
</organism>
<keyword evidence="3" id="KW-1185">Reference proteome</keyword>
<name>Q1QNL4_NITHX</name>
<dbReference type="OrthoDB" id="356681at2"/>
<dbReference type="PANTHER" id="PTHR37844">
    <property type="entry name" value="SER/THR PROTEIN PHOSPHATASE SUPERFAMILY (AFU_ORTHOLOGUE AFUA_1G14840)"/>
    <property type="match status" value="1"/>
</dbReference>
<dbReference type="eggNOG" id="COG1409">
    <property type="taxonomic scope" value="Bacteria"/>
</dbReference>
<reference evidence="2 3" key="1">
    <citation type="submission" date="2006-03" db="EMBL/GenBank/DDBJ databases">
        <title>Complete sequence of chromosome of Nitrobacter hamburgensis X14.</title>
        <authorList>
            <consortium name="US DOE Joint Genome Institute"/>
            <person name="Copeland A."/>
            <person name="Lucas S."/>
            <person name="Lapidus A."/>
            <person name="Barry K."/>
            <person name="Detter J.C."/>
            <person name="Glavina del Rio T."/>
            <person name="Hammon N."/>
            <person name="Israni S."/>
            <person name="Dalin E."/>
            <person name="Tice H."/>
            <person name="Pitluck S."/>
            <person name="Chain P."/>
            <person name="Malfatti S."/>
            <person name="Shin M."/>
            <person name="Vergez L."/>
            <person name="Schmutz J."/>
            <person name="Larimer F."/>
            <person name="Land M."/>
            <person name="Hauser L."/>
            <person name="Kyrpides N."/>
            <person name="Ivanova N."/>
            <person name="Ward B."/>
            <person name="Arp D."/>
            <person name="Klotz M."/>
            <person name="Stein L."/>
            <person name="O'Mullan G."/>
            <person name="Starkenburg S."/>
            <person name="Sayavedra L."/>
            <person name="Poret-Peterson A.T."/>
            <person name="Gentry M.E."/>
            <person name="Bruce D."/>
            <person name="Richardson P."/>
        </authorList>
    </citation>
    <scope>NUCLEOTIDE SEQUENCE [LARGE SCALE GENOMIC DNA]</scope>
    <source>
        <strain evidence="3">DSM 10229 / NCIMB 13809 / X14</strain>
    </source>
</reference>
<dbReference type="Proteomes" id="UP000001953">
    <property type="component" value="Chromosome"/>
</dbReference>
<dbReference type="STRING" id="323097.Nham_1359"/>
<gene>
    <name evidence="2" type="ordered locus">Nham_1359</name>
</gene>
<accession>Q1QNL4</accession>
<dbReference type="AlphaFoldDB" id="Q1QNL4"/>